<reference evidence="4 5" key="1">
    <citation type="journal article" date="2015" name="ISME J.">
        <title>Draft Genome Sequence of Streptomyces incarnatus NRRL8089, which Produces the Nucleoside Antibiotic Sinefungin.</title>
        <authorList>
            <person name="Oshima K."/>
            <person name="Hattori M."/>
            <person name="Shimizu H."/>
            <person name="Fukuda K."/>
            <person name="Nemoto M."/>
            <person name="Inagaki K."/>
            <person name="Tamura T."/>
        </authorList>
    </citation>
    <scope>NUCLEOTIDE SEQUENCE [LARGE SCALE GENOMIC DNA]</scope>
    <source>
        <strain evidence="4 5">NRRL 8089</strain>
    </source>
</reference>
<name>A0ABM5TD36_9ACTN</name>
<dbReference type="InterPro" id="IPR012223">
    <property type="entry name" value="TEII"/>
</dbReference>
<evidence type="ECO:0000259" key="3">
    <source>
        <dbReference type="SMART" id="SM00824"/>
    </source>
</evidence>
<dbReference type="InterPro" id="IPR029058">
    <property type="entry name" value="AB_hydrolase_fold"/>
</dbReference>
<dbReference type="PANTHER" id="PTHR11487:SF0">
    <property type="entry name" value="S-ACYL FATTY ACID SYNTHASE THIOESTERASE, MEDIUM CHAIN"/>
    <property type="match status" value="1"/>
</dbReference>
<feature type="domain" description="Thioesterase TesA-like" evidence="3">
    <location>
        <begin position="29"/>
        <end position="253"/>
    </location>
</feature>
<evidence type="ECO:0000256" key="2">
    <source>
        <dbReference type="ARBA" id="ARBA00022801"/>
    </source>
</evidence>
<dbReference type="Proteomes" id="UP000035366">
    <property type="component" value="Chromosome"/>
</dbReference>
<dbReference type="PANTHER" id="PTHR11487">
    <property type="entry name" value="THIOESTERASE"/>
    <property type="match status" value="1"/>
</dbReference>
<proteinExistence type="inferred from homology"/>
<evidence type="ECO:0000313" key="4">
    <source>
        <dbReference type="EMBL" id="AKJ08827.1"/>
    </source>
</evidence>
<dbReference type="RefSeq" id="WP_208896929.1">
    <property type="nucleotide sequence ID" value="NZ_CP011497.1"/>
</dbReference>
<keyword evidence="2" id="KW-0378">Hydrolase</keyword>
<dbReference type="SUPFAM" id="SSF53474">
    <property type="entry name" value="alpha/beta-Hydrolases"/>
    <property type="match status" value="1"/>
</dbReference>
<dbReference type="Gene3D" id="3.40.50.1820">
    <property type="entry name" value="alpha/beta hydrolase"/>
    <property type="match status" value="1"/>
</dbReference>
<dbReference type="EMBL" id="CP011497">
    <property type="protein sequence ID" value="AKJ08827.1"/>
    <property type="molecule type" value="Genomic_DNA"/>
</dbReference>
<accession>A0ABM5TD36</accession>
<keyword evidence="5" id="KW-1185">Reference proteome</keyword>
<protein>
    <recommendedName>
        <fullName evidence="3">Thioesterase TesA-like domain-containing protein</fullName>
    </recommendedName>
</protein>
<dbReference type="InterPro" id="IPR020802">
    <property type="entry name" value="TesA-like"/>
</dbReference>
<evidence type="ECO:0000256" key="1">
    <source>
        <dbReference type="ARBA" id="ARBA00007169"/>
    </source>
</evidence>
<gene>
    <name evidence="4" type="ORF">ABB07_01895</name>
</gene>
<evidence type="ECO:0000313" key="5">
    <source>
        <dbReference type="Proteomes" id="UP000035366"/>
    </source>
</evidence>
<dbReference type="InterPro" id="IPR001031">
    <property type="entry name" value="Thioesterase"/>
</dbReference>
<dbReference type="SMART" id="SM00824">
    <property type="entry name" value="PKS_TE"/>
    <property type="match status" value="1"/>
</dbReference>
<comment type="similarity">
    <text evidence="1">Belongs to the thioesterase family.</text>
</comment>
<organism evidence="4 5">
    <name type="scientific">Streptomyces incarnatus</name>
    <dbReference type="NCBI Taxonomy" id="665007"/>
    <lineage>
        <taxon>Bacteria</taxon>
        <taxon>Bacillati</taxon>
        <taxon>Actinomycetota</taxon>
        <taxon>Actinomycetes</taxon>
        <taxon>Kitasatosporales</taxon>
        <taxon>Streptomycetaceae</taxon>
        <taxon>Streptomyces</taxon>
    </lineage>
</organism>
<sequence>MSALSSPALSTADWIRRYRPRPDAAVRLVCFPHAGGSAPAFLPWADAFGPAVEVLAVQYPGRQERHAEPLVPDLHRLADLVAPAVRAAVGDAPYALFGHSMGASLAFEVSLRLERSGSYPALLAVSGRRAPSVPADPRRSVHHLDDDRLITHLRDLSGTDPRLLEDPESRAMILPVVRADLRAVETHGAGRETRVSAPILALTGDADPYTAVDEAAAWAAHTTGPFELRVFPGGHFFLTEVREQVVALVEARISAGSARV</sequence>
<dbReference type="Pfam" id="PF00975">
    <property type="entry name" value="Thioesterase"/>
    <property type="match status" value="1"/>
</dbReference>